<dbReference type="InterPro" id="IPR000515">
    <property type="entry name" value="MetI-like"/>
</dbReference>
<protein>
    <submittedName>
        <fullName evidence="9">Carbohydrate ABC transporter permease</fullName>
    </submittedName>
</protein>
<feature type="transmembrane region" description="Helical" evidence="7">
    <location>
        <begin position="142"/>
        <end position="163"/>
    </location>
</feature>
<evidence type="ECO:0000256" key="6">
    <source>
        <dbReference type="ARBA" id="ARBA00023136"/>
    </source>
</evidence>
<dbReference type="Proteomes" id="UP000245624">
    <property type="component" value="Unassembled WGS sequence"/>
</dbReference>
<feature type="domain" description="ABC transmembrane type-1" evidence="8">
    <location>
        <begin position="74"/>
        <end position="264"/>
    </location>
</feature>
<gene>
    <name evidence="9" type="ORF">DLJ74_16585</name>
</gene>
<dbReference type="GO" id="GO:0055085">
    <property type="term" value="P:transmembrane transport"/>
    <property type="evidence" value="ECO:0007669"/>
    <property type="project" value="InterPro"/>
</dbReference>
<sequence>MNPKMNEKVTNIAQFVVLLIFGILLMIPFLWMVSVGFDRTANITLPFPPRLIPEEVASFNYKIVFENGRLVQSYLNSAIVTISSVLLQVFASLLAGYAFSKGTFKYKKLLFLLVLCTLMIPMEPRLIPLYTLFNKVDLLNTFWPLILPTVINGMLIFLCKQFFDQLPSTLREAAQIDGAGEFRIFFTVYLPLAGPIAATMVILSFIWSWNDFMWPLVVLSDQDLHTVPLYLSSFALENGTSLAGLTMALATVSILPIIVLYLFLQRYIIQSIALSGVKGE</sequence>
<organism evidence="9 10">
    <name type="scientific">Gracilibacillus dipsosauri</name>
    <dbReference type="NCBI Taxonomy" id="178340"/>
    <lineage>
        <taxon>Bacteria</taxon>
        <taxon>Bacillati</taxon>
        <taxon>Bacillota</taxon>
        <taxon>Bacilli</taxon>
        <taxon>Bacillales</taxon>
        <taxon>Bacillaceae</taxon>
        <taxon>Gracilibacillus</taxon>
    </lineage>
</organism>
<comment type="subcellular location">
    <subcellularLocation>
        <location evidence="1 7">Cell membrane</location>
        <topology evidence="1 7">Multi-pass membrane protein</topology>
    </subcellularLocation>
</comment>
<dbReference type="SUPFAM" id="SSF161098">
    <property type="entry name" value="MetI-like"/>
    <property type="match status" value="1"/>
</dbReference>
<evidence type="ECO:0000259" key="8">
    <source>
        <dbReference type="PROSITE" id="PS50928"/>
    </source>
</evidence>
<accession>A0A317KWV9</accession>
<feature type="transmembrane region" description="Helical" evidence="7">
    <location>
        <begin position="184"/>
        <end position="209"/>
    </location>
</feature>
<dbReference type="EMBL" id="QGTD01000018">
    <property type="protein sequence ID" value="PWU67190.1"/>
    <property type="molecule type" value="Genomic_DNA"/>
</dbReference>
<dbReference type="Pfam" id="PF00528">
    <property type="entry name" value="BPD_transp_1"/>
    <property type="match status" value="1"/>
</dbReference>
<dbReference type="CDD" id="cd06261">
    <property type="entry name" value="TM_PBP2"/>
    <property type="match status" value="1"/>
</dbReference>
<dbReference type="PROSITE" id="PS50928">
    <property type="entry name" value="ABC_TM1"/>
    <property type="match status" value="1"/>
</dbReference>
<feature type="transmembrane region" description="Helical" evidence="7">
    <location>
        <begin position="242"/>
        <end position="264"/>
    </location>
</feature>
<evidence type="ECO:0000256" key="4">
    <source>
        <dbReference type="ARBA" id="ARBA00022692"/>
    </source>
</evidence>
<comment type="similarity">
    <text evidence="7">Belongs to the binding-protein-dependent transport system permease family.</text>
</comment>
<feature type="transmembrane region" description="Helical" evidence="7">
    <location>
        <begin position="12"/>
        <end position="33"/>
    </location>
</feature>
<comment type="caution">
    <text evidence="9">The sequence shown here is derived from an EMBL/GenBank/DDBJ whole genome shotgun (WGS) entry which is preliminary data.</text>
</comment>
<proteinExistence type="inferred from homology"/>
<dbReference type="Gene3D" id="1.10.3720.10">
    <property type="entry name" value="MetI-like"/>
    <property type="match status" value="1"/>
</dbReference>
<dbReference type="InterPro" id="IPR035906">
    <property type="entry name" value="MetI-like_sf"/>
</dbReference>
<name>A0A317KWV9_9BACI</name>
<dbReference type="RefSeq" id="WP_109985288.1">
    <property type="nucleotide sequence ID" value="NZ_JAJUIE010000055.1"/>
</dbReference>
<keyword evidence="3" id="KW-1003">Cell membrane</keyword>
<keyword evidence="2 7" id="KW-0813">Transport</keyword>
<feature type="transmembrane region" description="Helical" evidence="7">
    <location>
        <begin position="74"/>
        <end position="97"/>
    </location>
</feature>
<dbReference type="OrthoDB" id="9787837at2"/>
<evidence type="ECO:0000256" key="2">
    <source>
        <dbReference type="ARBA" id="ARBA00022448"/>
    </source>
</evidence>
<reference evidence="9 10" key="1">
    <citation type="submission" date="2018-05" db="EMBL/GenBank/DDBJ databases">
        <title>Genomic analysis of Gracilibacillus dipsosauri DD1 reveals novel features of a salt-tolerant amylase.</title>
        <authorList>
            <person name="Deutch C.E."/>
            <person name="Yang S."/>
        </authorList>
    </citation>
    <scope>NUCLEOTIDE SEQUENCE [LARGE SCALE GENOMIC DNA]</scope>
    <source>
        <strain evidence="9 10">DD1</strain>
    </source>
</reference>
<dbReference type="PANTHER" id="PTHR43744:SF12">
    <property type="entry name" value="ABC TRANSPORTER PERMEASE PROTEIN MG189-RELATED"/>
    <property type="match status" value="1"/>
</dbReference>
<feature type="transmembrane region" description="Helical" evidence="7">
    <location>
        <begin position="109"/>
        <end position="130"/>
    </location>
</feature>
<evidence type="ECO:0000256" key="5">
    <source>
        <dbReference type="ARBA" id="ARBA00022989"/>
    </source>
</evidence>
<keyword evidence="6 7" id="KW-0472">Membrane</keyword>
<dbReference type="AlphaFoldDB" id="A0A317KWV9"/>
<dbReference type="PANTHER" id="PTHR43744">
    <property type="entry name" value="ABC TRANSPORTER PERMEASE PROTEIN MG189-RELATED-RELATED"/>
    <property type="match status" value="1"/>
</dbReference>
<keyword evidence="4 7" id="KW-0812">Transmembrane</keyword>
<evidence type="ECO:0000256" key="7">
    <source>
        <dbReference type="RuleBase" id="RU363032"/>
    </source>
</evidence>
<evidence type="ECO:0000256" key="3">
    <source>
        <dbReference type="ARBA" id="ARBA00022475"/>
    </source>
</evidence>
<evidence type="ECO:0000313" key="10">
    <source>
        <dbReference type="Proteomes" id="UP000245624"/>
    </source>
</evidence>
<keyword evidence="5 7" id="KW-1133">Transmembrane helix</keyword>
<evidence type="ECO:0000313" key="9">
    <source>
        <dbReference type="EMBL" id="PWU67190.1"/>
    </source>
</evidence>
<dbReference type="GO" id="GO:0005886">
    <property type="term" value="C:plasma membrane"/>
    <property type="evidence" value="ECO:0007669"/>
    <property type="project" value="UniProtKB-SubCell"/>
</dbReference>
<evidence type="ECO:0000256" key="1">
    <source>
        <dbReference type="ARBA" id="ARBA00004651"/>
    </source>
</evidence>
<keyword evidence="10" id="KW-1185">Reference proteome</keyword>